<evidence type="ECO:0000313" key="4">
    <source>
        <dbReference type="Proteomes" id="UP000838756"/>
    </source>
</evidence>
<dbReference type="EMBL" id="CAKXAJ010021499">
    <property type="protein sequence ID" value="CAH2226521.1"/>
    <property type="molecule type" value="Genomic_DNA"/>
</dbReference>
<name>A0A8S4R230_9NEOP</name>
<evidence type="ECO:0000313" key="3">
    <source>
        <dbReference type="EMBL" id="CAH2226521.1"/>
    </source>
</evidence>
<comment type="caution">
    <text evidence="3">The sequence shown here is derived from an EMBL/GenBank/DDBJ whole genome shotgun (WGS) entry which is preliminary data.</text>
</comment>
<evidence type="ECO:0000256" key="2">
    <source>
        <dbReference type="ARBA" id="ARBA00022737"/>
    </source>
</evidence>
<dbReference type="OrthoDB" id="1667587at2759"/>
<dbReference type="Proteomes" id="UP000838756">
    <property type="component" value="Unassembled WGS sequence"/>
</dbReference>
<keyword evidence="1" id="KW-0853">WD repeat</keyword>
<dbReference type="InterPro" id="IPR048720">
    <property type="entry name" value="PROPPIN"/>
</dbReference>
<evidence type="ECO:0000256" key="1">
    <source>
        <dbReference type="ARBA" id="ARBA00022574"/>
    </source>
</evidence>
<dbReference type="AlphaFoldDB" id="A0A8S4R230"/>
<dbReference type="Pfam" id="PF21032">
    <property type="entry name" value="PROPPIN"/>
    <property type="match status" value="1"/>
</dbReference>
<feature type="non-terminal residue" evidence="3">
    <location>
        <position position="1"/>
    </location>
</feature>
<protein>
    <submittedName>
        <fullName evidence="3">Jg24063 protein</fullName>
    </submittedName>
</protein>
<sequence length="119" mass="12066">IVISNGPMSLGGGHSAEGSNAGGIFVQFNQDCTSLVAGSSSGYHLFALTPDDGIEEIYASRSGQDTCLVDRLFSSSLVAIVTVAAPRLGFGDTVRPHGAVACSWSRVAVRGAGGGARHS</sequence>
<gene>
    <name evidence="3" type="primary">jg24063</name>
    <name evidence="3" type="ORF">PAEG_LOCUS7224</name>
</gene>
<keyword evidence="4" id="KW-1185">Reference proteome</keyword>
<accession>A0A8S4R230</accession>
<organism evidence="3 4">
    <name type="scientific">Pararge aegeria aegeria</name>
    <dbReference type="NCBI Taxonomy" id="348720"/>
    <lineage>
        <taxon>Eukaryota</taxon>
        <taxon>Metazoa</taxon>
        <taxon>Ecdysozoa</taxon>
        <taxon>Arthropoda</taxon>
        <taxon>Hexapoda</taxon>
        <taxon>Insecta</taxon>
        <taxon>Pterygota</taxon>
        <taxon>Neoptera</taxon>
        <taxon>Endopterygota</taxon>
        <taxon>Lepidoptera</taxon>
        <taxon>Glossata</taxon>
        <taxon>Ditrysia</taxon>
        <taxon>Papilionoidea</taxon>
        <taxon>Nymphalidae</taxon>
        <taxon>Satyrinae</taxon>
        <taxon>Satyrini</taxon>
        <taxon>Parargina</taxon>
        <taxon>Pararge</taxon>
    </lineage>
</organism>
<keyword evidence="2" id="KW-0677">Repeat</keyword>
<reference evidence="3" key="1">
    <citation type="submission" date="2022-03" db="EMBL/GenBank/DDBJ databases">
        <authorList>
            <person name="Lindestad O."/>
        </authorList>
    </citation>
    <scope>NUCLEOTIDE SEQUENCE</scope>
</reference>
<proteinExistence type="predicted"/>